<evidence type="ECO:0000313" key="2">
    <source>
        <dbReference type="EMBL" id="SVE34354.1"/>
    </source>
</evidence>
<gene>
    <name evidence="2" type="ORF">METZ01_LOCUS487208</name>
</gene>
<feature type="transmembrane region" description="Helical" evidence="1">
    <location>
        <begin position="6"/>
        <end position="23"/>
    </location>
</feature>
<name>A0A383CQH5_9ZZZZ</name>
<sequence length="62" mass="6571">VDPIAIGLILVSACLHAGWNLLSKNAYPTAAFYLMANAFGCLLLCPVFALYYSALPALPVDV</sequence>
<dbReference type="EMBL" id="UINC01210740">
    <property type="protein sequence ID" value="SVE34354.1"/>
    <property type="molecule type" value="Genomic_DNA"/>
</dbReference>
<keyword evidence="1" id="KW-0812">Transmembrane</keyword>
<evidence type="ECO:0008006" key="3">
    <source>
        <dbReference type="Google" id="ProtNLM"/>
    </source>
</evidence>
<accession>A0A383CQH5</accession>
<feature type="non-terminal residue" evidence="2">
    <location>
        <position position="1"/>
    </location>
</feature>
<protein>
    <recommendedName>
        <fullName evidence="3">EamA domain-containing protein</fullName>
    </recommendedName>
</protein>
<dbReference type="AlphaFoldDB" id="A0A383CQH5"/>
<feature type="transmembrane region" description="Helical" evidence="1">
    <location>
        <begin position="30"/>
        <end position="52"/>
    </location>
</feature>
<evidence type="ECO:0000256" key="1">
    <source>
        <dbReference type="SAM" id="Phobius"/>
    </source>
</evidence>
<proteinExistence type="predicted"/>
<reference evidence="2" key="1">
    <citation type="submission" date="2018-05" db="EMBL/GenBank/DDBJ databases">
        <authorList>
            <person name="Lanie J.A."/>
            <person name="Ng W.-L."/>
            <person name="Kazmierczak K.M."/>
            <person name="Andrzejewski T.M."/>
            <person name="Davidsen T.M."/>
            <person name="Wayne K.J."/>
            <person name="Tettelin H."/>
            <person name="Glass J.I."/>
            <person name="Rusch D."/>
            <person name="Podicherti R."/>
            <person name="Tsui H.-C.T."/>
            <person name="Winkler M.E."/>
        </authorList>
    </citation>
    <scope>NUCLEOTIDE SEQUENCE</scope>
</reference>
<keyword evidence="1" id="KW-0472">Membrane</keyword>
<organism evidence="2">
    <name type="scientific">marine metagenome</name>
    <dbReference type="NCBI Taxonomy" id="408172"/>
    <lineage>
        <taxon>unclassified sequences</taxon>
        <taxon>metagenomes</taxon>
        <taxon>ecological metagenomes</taxon>
    </lineage>
</organism>
<keyword evidence="1" id="KW-1133">Transmembrane helix</keyword>